<dbReference type="RefSeq" id="WP_164055988.1">
    <property type="nucleotide sequence ID" value="NZ_CP048632.1"/>
</dbReference>
<evidence type="ECO:0000313" key="1">
    <source>
        <dbReference type="EMBL" id="QIB36589.1"/>
    </source>
</evidence>
<proteinExistence type="predicted"/>
<evidence type="ECO:0000313" key="2">
    <source>
        <dbReference type="EMBL" id="QIB36955.1"/>
    </source>
</evidence>
<gene>
    <name evidence="1" type="ORF">G3A56_00035</name>
    <name evidence="2" type="ORF">G3A56_02235</name>
</gene>
<dbReference type="EMBL" id="CP048632">
    <property type="protein sequence ID" value="QIB36955.1"/>
    <property type="molecule type" value="Genomic_DNA"/>
</dbReference>
<dbReference type="EMBL" id="CP048632">
    <property type="protein sequence ID" value="QIB36589.1"/>
    <property type="molecule type" value="Genomic_DNA"/>
</dbReference>
<dbReference type="KEGG" id="roy:G3A56_00035"/>
<evidence type="ECO:0000313" key="3">
    <source>
        <dbReference type="Proteomes" id="UP000464865"/>
    </source>
</evidence>
<keyword evidence="3" id="KW-1185">Reference proteome</keyword>
<dbReference type="Proteomes" id="UP000464865">
    <property type="component" value="Chromosome M15-11"/>
</dbReference>
<name>A0A7L5BCU0_9HYPH</name>
<reference evidence="1 3" key="1">
    <citation type="submission" date="2020-02" db="EMBL/GenBank/DDBJ databases">
        <title>Plant-Promoting Endophytic Bacterium Rhizobium oryzihabitans sp. nov., Isolated from the Root of Rice.</title>
        <authorList>
            <person name="zhao J."/>
            <person name="Zhang G."/>
        </authorList>
    </citation>
    <scope>NUCLEOTIDE SEQUENCE [LARGE SCALE GENOMIC DNA]</scope>
    <source>
        <strain evidence="1 3">M15</strain>
    </source>
</reference>
<sequence>MVSYLTRMPAGIAGVLTRTEHATVEPGLYSASAPFSAFGLAAKLSSGSYVPFSGGEAATALAAINVKPFPYQSPSTASDALGVATPSQTGGIGSFLKRGYMTILLNGGATVAKGGQVYIRVANAAAGKPIGGFEGAADSTNTVAPAGLTFMGPADANGNVEIAYNI</sequence>
<evidence type="ECO:0008006" key="4">
    <source>
        <dbReference type="Google" id="ProtNLM"/>
    </source>
</evidence>
<protein>
    <recommendedName>
        <fullName evidence="4">Bacteriophage protein</fullName>
    </recommendedName>
</protein>
<dbReference type="KEGG" id="roy:G3A56_02235"/>
<dbReference type="AlphaFoldDB" id="A0A7L5BCU0"/>
<dbReference type="InterPro" id="IPR056914">
    <property type="entry name" value="Gp53-like"/>
</dbReference>
<accession>A0A7L5BCU0</accession>
<dbReference type="Pfam" id="PF23982">
    <property type="entry name" value="XM1_gp53_minor_capsid"/>
    <property type="match status" value="1"/>
</dbReference>
<organism evidence="1 3">
    <name type="scientific">Rhizobium oryzihabitans</name>
    <dbReference type="NCBI Taxonomy" id="2267833"/>
    <lineage>
        <taxon>Bacteria</taxon>
        <taxon>Pseudomonadati</taxon>
        <taxon>Pseudomonadota</taxon>
        <taxon>Alphaproteobacteria</taxon>
        <taxon>Hyphomicrobiales</taxon>
        <taxon>Rhizobiaceae</taxon>
        <taxon>Rhizobium/Agrobacterium group</taxon>
        <taxon>Rhizobium</taxon>
    </lineage>
</organism>